<feature type="region of interest" description="Disordered" evidence="3">
    <location>
        <begin position="405"/>
        <end position="477"/>
    </location>
</feature>
<feature type="compositionally biased region" description="Acidic residues" evidence="3">
    <location>
        <begin position="466"/>
        <end position="477"/>
    </location>
</feature>
<feature type="compositionally biased region" description="Basic residues" evidence="3">
    <location>
        <begin position="211"/>
        <end position="225"/>
    </location>
</feature>
<feature type="compositionally biased region" description="Pro residues" evidence="3">
    <location>
        <begin position="151"/>
        <end position="166"/>
    </location>
</feature>
<dbReference type="Proteomes" id="UP000186817">
    <property type="component" value="Unassembled WGS sequence"/>
</dbReference>
<feature type="coiled-coil region" evidence="2">
    <location>
        <begin position="481"/>
        <end position="508"/>
    </location>
</feature>
<keyword evidence="2" id="KW-0175">Coiled coil</keyword>
<sequence>MAKKKKGAAPAEKGPAVKEEPKSVAEQLKEARALLKSLEQLAADEEQCTPVPRPPKDHEDEDEATETKKPKLRRKKSKKAIPKSPPLTKGAASSHEALSKLHVIQDAGEDAQPPFAPETQLMSTQKDIPETQKEPSPEPKRPRTSKSPGPTDTPKPLPEPSSPKPSSPKSSRRKRKLSSPKPADTPKPSTKKPAATPEPSNRKPPATPKPSSRKPSPKPSSRKPSPKPSSRKPPTSPEKPCSKPDKSPRKSLLTSFEQVSGPSHPDLYVMTLAAPPDTDSDDGRDDMLKLALTKLIEVSSGEENYNPQETDVYYSGSPFKDTKPEPEDTSPEKDSQSSDDDGTAARKTKAQNFDLLSKAEESKLEAVLRKDKYEKKLLWYWCEIGYEGTQARKDEEELVRDTTISDGAPVCDVPFGLGSSLPKLESDAEDDQDDEDDEDDDEDKDGEAAEEAKPKIGKRRSKEMLQQEEPDEDIEGVPDLLDDILRKAEKLQKQIDELIAKHDEIADMKSAYDCEEPIDSTKKLTKLISYVNKLSLGQQTVLAGFKDAADEVSHELAAELAHAIVTEVNQCFGEEAIGTIAYPSTYSPMRAEATLVDFELTGCQKTGVLPSLAFLYGELKDFSEKNGLTWFKGADTVVVLKFLVHKFTTILENADLELGSCRSYLQRILDCLVSSNNFMSGLYRAGLFLEGRRLKRILRHATAMLDGYATCAALAMAQDRARFKYNPKWHFLCHVIHQLHTDSRHHGISLNPLSSSCQMPEDFINKVSTLTRSVQPRRMPLSTIDKYQICVAKVL</sequence>
<feature type="compositionally biased region" description="Basic residues" evidence="3">
    <location>
        <begin position="70"/>
        <end position="81"/>
    </location>
</feature>
<keyword evidence="1" id="KW-0945">Host-virus interaction</keyword>
<feature type="compositionally biased region" description="Acidic residues" evidence="3">
    <location>
        <begin position="427"/>
        <end position="445"/>
    </location>
</feature>
<dbReference type="OrthoDB" id="433651at2759"/>
<feature type="region of interest" description="Disordered" evidence="3">
    <location>
        <begin position="1"/>
        <end position="25"/>
    </location>
</feature>
<dbReference type="PANTHER" id="PTHR13037:SF24">
    <property type="entry name" value="POLYCOMB PROTEIN PCL-RELATED"/>
    <property type="match status" value="1"/>
</dbReference>
<proteinExistence type="predicted"/>
<organism evidence="4 5">
    <name type="scientific">Symbiodinium microadriaticum</name>
    <name type="common">Dinoflagellate</name>
    <name type="synonym">Zooxanthella microadriatica</name>
    <dbReference type="NCBI Taxonomy" id="2951"/>
    <lineage>
        <taxon>Eukaryota</taxon>
        <taxon>Sar</taxon>
        <taxon>Alveolata</taxon>
        <taxon>Dinophyceae</taxon>
        <taxon>Suessiales</taxon>
        <taxon>Symbiodiniaceae</taxon>
        <taxon>Symbiodinium</taxon>
    </lineage>
</organism>
<keyword evidence="5" id="KW-1185">Reference proteome</keyword>
<feature type="compositionally biased region" description="Basic and acidic residues" evidence="3">
    <location>
        <begin position="15"/>
        <end position="25"/>
    </location>
</feature>
<evidence type="ECO:0000256" key="3">
    <source>
        <dbReference type="SAM" id="MobiDB-lite"/>
    </source>
</evidence>
<comment type="caution">
    <text evidence="4">The sequence shown here is derived from an EMBL/GenBank/DDBJ whole genome shotgun (WGS) entry which is preliminary data.</text>
</comment>
<accession>A0A1Q9EMX9</accession>
<dbReference type="EMBL" id="LSRX01000111">
    <property type="protein sequence ID" value="OLQ08738.1"/>
    <property type="molecule type" value="Genomic_DNA"/>
</dbReference>
<name>A0A1Q9EMX9_SYMMI</name>
<feature type="compositionally biased region" description="Basic and acidic residues" evidence="3">
    <location>
        <begin position="320"/>
        <end position="336"/>
    </location>
</feature>
<dbReference type="PANTHER" id="PTHR13037">
    <property type="entry name" value="FORMIN"/>
    <property type="match status" value="1"/>
</dbReference>
<evidence type="ECO:0000313" key="4">
    <source>
        <dbReference type="EMBL" id="OLQ08738.1"/>
    </source>
</evidence>
<feature type="compositionally biased region" description="Basic and acidic residues" evidence="3">
    <location>
        <begin position="127"/>
        <end position="141"/>
    </location>
</feature>
<feature type="compositionally biased region" description="Polar residues" evidence="3">
    <location>
        <begin position="252"/>
        <end position="261"/>
    </location>
</feature>
<evidence type="ECO:0000313" key="5">
    <source>
        <dbReference type="Proteomes" id="UP000186817"/>
    </source>
</evidence>
<evidence type="ECO:0000256" key="2">
    <source>
        <dbReference type="SAM" id="Coils"/>
    </source>
</evidence>
<feature type="compositionally biased region" description="Low complexity" evidence="3">
    <location>
        <begin position="179"/>
        <end position="197"/>
    </location>
</feature>
<dbReference type="PRINTS" id="PR01217">
    <property type="entry name" value="PRICHEXTENSN"/>
</dbReference>
<evidence type="ECO:0000256" key="1">
    <source>
        <dbReference type="ARBA" id="ARBA00022581"/>
    </source>
</evidence>
<dbReference type="AlphaFoldDB" id="A0A1Q9EMX9"/>
<reference evidence="4 5" key="1">
    <citation type="submission" date="2016-02" db="EMBL/GenBank/DDBJ databases">
        <title>Genome analysis of coral dinoflagellate symbionts highlights evolutionary adaptations to a symbiotic lifestyle.</title>
        <authorList>
            <person name="Aranda M."/>
            <person name="Li Y."/>
            <person name="Liew Y.J."/>
            <person name="Baumgarten S."/>
            <person name="Simakov O."/>
            <person name="Wilson M."/>
            <person name="Piel J."/>
            <person name="Ashoor H."/>
            <person name="Bougouffa S."/>
            <person name="Bajic V.B."/>
            <person name="Ryu T."/>
            <person name="Ravasi T."/>
            <person name="Bayer T."/>
            <person name="Micklem G."/>
            <person name="Kim H."/>
            <person name="Bhak J."/>
            <person name="Lajeunesse T.C."/>
            <person name="Voolstra C.R."/>
        </authorList>
    </citation>
    <scope>NUCLEOTIDE SEQUENCE [LARGE SCALE GENOMIC DNA]</scope>
    <source>
        <strain evidence="4 5">CCMP2467</strain>
    </source>
</reference>
<feature type="region of interest" description="Disordered" evidence="3">
    <location>
        <begin position="39"/>
        <end position="356"/>
    </location>
</feature>
<protein>
    <submittedName>
        <fullName evidence="4">Uncharacterized protein</fullName>
    </submittedName>
</protein>
<gene>
    <name evidence="4" type="ORF">AK812_SmicGene7732</name>
</gene>